<keyword evidence="2" id="KW-1185">Reference proteome</keyword>
<sequence>MASTPAHRVLEVRVHPDLPCSRIPSDDVLSKTGLAELVIETVADIADDPIAARARVGMLRDFGSGPRLWG</sequence>
<dbReference type="EMBL" id="VCDI01000006">
    <property type="protein sequence ID" value="TLU71401.1"/>
    <property type="molecule type" value="Genomic_DNA"/>
</dbReference>
<evidence type="ECO:0000313" key="1">
    <source>
        <dbReference type="EMBL" id="TLU71401.1"/>
    </source>
</evidence>
<evidence type="ECO:0000313" key="2">
    <source>
        <dbReference type="Proteomes" id="UP000305654"/>
    </source>
</evidence>
<dbReference type="OrthoDB" id="9789501at2"/>
<reference evidence="1 2" key="1">
    <citation type="submission" date="2019-05" db="EMBL/GenBank/DDBJ databases">
        <authorList>
            <person name="Pankratov T."/>
            <person name="Grouzdev D."/>
        </authorList>
    </citation>
    <scope>NUCLEOTIDE SEQUENCE [LARGE SCALE GENOMIC DNA]</scope>
    <source>
        <strain evidence="1 2">KEBCLARHB70R</strain>
    </source>
</reference>
<name>A0A5R9J703_9PROT</name>
<protein>
    <submittedName>
        <fullName evidence="1">Uncharacterized protein</fullName>
    </submittedName>
</protein>
<comment type="caution">
    <text evidence="1">The sequence shown here is derived from an EMBL/GenBank/DDBJ whole genome shotgun (WGS) entry which is preliminary data.</text>
</comment>
<gene>
    <name evidence="1" type="ORF">FE263_15955</name>
</gene>
<organism evidence="1 2">
    <name type="scientific">Lichenicoccus roseus</name>
    <dbReference type="NCBI Taxonomy" id="2683649"/>
    <lineage>
        <taxon>Bacteria</taxon>
        <taxon>Pseudomonadati</taxon>
        <taxon>Pseudomonadota</taxon>
        <taxon>Alphaproteobacteria</taxon>
        <taxon>Acetobacterales</taxon>
        <taxon>Acetobacteraceae</taxon>
        <taxon>Lichenicoccus</taxon>
    </lineage>
</organism>
<dbReference type="RefSeq" id="WP_138327039.1">
    <property type="nucleotide sequence ID" value="NZ_VCDI01000006.1"/>
</dbReference>
<dbReference type="Proteomes" id="UP000305654">
    <property type="component" value="Unassembled WGS sequence"/>
</dbReference>
<proteinExistence type="predicted"/>
<accession>A0A5R9J703</accession>
<dbReference type="AlphaFoldDB" id="A0A5R9J703"/>